<evidence type="ECO:0000256" key="6">
    <source>
        <dbReference type="SAM" id="Phobius"/>
    </source>
</evidence>
<evidence type="ECO:0000256" key="3">
    <source>
        <dbReference type="ARBA" id="ARBA00022692"/>
    </source>
</evidence>
<dbReference type="NCBIfam" id="TIGR00901">
    <property type="entry name" value="2A0125"/>
    <property type="match status" value="1"/>
</dbReference>
<proteinExistence type="predicted"/>
<feature type="transmembrane region" description="Helical" evidence="6">
    <location>
        <begin position="147"/>
        <end position="171"/>
    </location>
</feature>
<dbReference type="GO" id="GO:0008521">
    <property type="term" value="F:acetyl-CoA transmembrane transporter activity"/>
    <property type="evidence" value="ECO:0007669"/>
    <property type="project" value="InterPro"/>
</dbReference>
<feature type="transmembrane region" description="Helical" evidence="6">
    <location>
        <begin position="466"/>
        <end position="487"/>
    </location>
</feature>
<evidence type="ECO:0000256" key="4">
    <source>
        <dbReference type="ARBA" id="ARBA00022989"/>
    </source>
</evidence>
<dbReference type="AlphaFoldDB" id="A0A9X1YMJ5"/>
<dbReference type="EMBL" id="JAJLJH010000010">
    <property type="protein sequence ID" value="MCK9688721.1"/>
    <property type="molecule type" value="Genomic_DNA"/>
</dbReference>
<keyword evidence="8" id="KW-1185">Reference proteome</keyword>
<name>A0A9X1YMJ5_9BURK</name>
<feature type="transmembrane region" description="Helical" evidence="6">
    <location>
        <begin position="225"/>
        <end position="254"/>
    </location>
</feature>
<dbReference type="GO" id="GO:0016020">
    <property type="term" value="C:membrane"/>
    <property type="evidence" value="ECO:0007669"/>
    <property type="project" value="UniProtKB-SubCell"/>
</dbReference>
<organism evidence="7 8">
    <name type="scientific">Scleromatobacter humisilvae</name>
    <dbReference type="NCBI Taxonomy" id="2897159"/>
    <lineage>
        <taxon>Bacteria</taxon>
        <taxon>Pseudomonadati</taxon>
        <taxon>Pseudomonadota</taxon>
        <taxon>Betaproteobacteria</taxon>
        <taxon>Burkholderiales</taxon>
        <taxon>Sphaerotilaceae</taxon>
        <taxon>Scleromatobacter</taxon>
    </lineage>
</organism>
<feature type="transmembrane region" description="Helical" evidence="6">
    <location>
        <begin position="109"/>
        <end position="126"/>
    </location>
</feature>
<feature type="transmembrane region" description="Helical" evidence="6">
    <location>
        <begin position="431"/>
        <end position="454"/>
    </location>
</feature>
<feature type="transmembrane region" description="Helical" evidence="6">
    <location>
        <begin position="183"/>
        <end position="204"/>
    </location>
</feature>
<keyword evidence="3 6" id="KW-0812">Transmembrane</keyword>
<feature type="transmembrane region" description="Helical" evidence="6">
    <location>
        <begin position="313"/>
        <end position="339"/>
    </location>
</feature>
<dbReference type="SUPFAM" id="SSF103473">
    <property type="entry name" value="MFS general substrate transporter"/>
    <property type="match status" value="1"/>
</dbReference>
<dbReference type="Proteomes" id="UP001139353">
    <property type="component" value="Unassembled WGS sequence"/>
</dbReference>
<dbReference type="InterPro" id="IPR036259">
    <property type="entry name" value="MFS_trans_sf"/>
</dbReference>
<dbReference type="RefSeq" id="WP_275684770.1">
    <property type="nucleotide sequence ID" value="NZ_JAJLJH010000010.1"/>
</dbReference>
<reference evidence="7" key="1">
    <citation type="submission" date="2021-11" db="EMBL/GenBank/DDBJ databases">
        <title>BS-T2-15 a new species belonging to the Comamonadaceae family isolated from the soil of a French oak forest.</title>
        <authorList>
            <person name="Mieszkin S."/>
            <person name="Alain K."/>
        </authorList>
    </citation>
    <scope>NUCLEOTIDE SEQUENCE</scope>
    <source>
        <strain evidence="7">BS-T2-15</strain>
    </source>
</reference>
<dbReference type="PANTHER" id="PTHR12778:SF10">
    <property type="entry name" value="MAJOR FACILITATOR SUPERFAMILY DOMAIN-CONTAINING PROTEIN 3"/>
    <property type="match status" value="1"/>
</dbReference>
<feature type="transmembrane region" description="Helical" evidence="6">
    <location>
        <begin position="378"/>
        <end position="399"/>
    </location>
</feature>
<protein>
    <submittedName>
        <fullName evidence="7">MFS transporter</fullName>
    </submittedName>
</protein>
<keyword evidence="4 6" id="KW-1133">Transmembrane helix</keyword>
<feature type="transmembrane region" description="Helical" evidence="6">
    <location>
        <begin position="351"/>
        <end position="371"/>
    </location>
</feature>
<feature type="transmembrane region" description="Helical" evidence="6">
    <location>
        <begin position="19"/>
        <end position="42"/>
    </location>
</feature>
<feature type="transmembrane region" description="Helical" evidence="6">
    <location>
        <begin position="274"/>
        <end position="292"/>
    </location>
</feature>
<dbReference type="InterPro" id="IPR004752">
    <property type="entry name" value="AmpG_permease/AT-1"/>
</dbReference>
<evidence type="ECO:0000256" key="1">
    <source>
        <dbReference type="ARBA" id="ARBA00004141"/>
    </source>
</evidence>
<dbReference type="Gene3D" id="1.20.1250.20">
    <property type="entry name" value="MFS general substrate transporter like domains"/>
    <property type="match status" value="2"/>
</dbReference>
<feature type="transmembrane region" description="Helical" evidence="6">
    <location>
        <begin position="493"/>
        <end position="515"/>
    </location>
</feature>
<keyword evidence="5 6" id="KW-0472">Membrane</keyword>
<feature type="transmembrane region" description="Helical" evidence="6">
    <location>
        <begin position="86"/>
        <end position="103"/>
    </location>
</feature>
<dbReference type="PANTHER" id="PTHR12778">
    <property type="entry name" value="SOLUTE CARRIER FAMILY 33 ACETYL-COA TRANSPORTER -RELATED"/>
    <property type="match status" value="1"/>
</dbReference>
<evidence type="ECO:0000313" key="8">
    <source>
        <dbReference type="Proteomes" id="UP001139353"/>
    </source>
</evidence>
<evidence type="ECO:0000256" key="2">
    <source>
        <dbReference type="ARBA" id="ARBA00022448"/>
    </source>
</evidence>
<evidence type="ECO:0000256" key="5">
    <source>
        <dbReference type="ARBA" id="ARBA00023136"/>
    </source>
</evidence>
<gene>
    <name evidence="7" type="ORF">LPC04_23665</name>
</gene>
<feature type="transmembrane region" description="Helical" evidence="6">
    <location>
        <begin position="48"/>
        <end position="65"/>
    </location>
</feature>
<sequence length="525" mass="55977">MTAPEPTGASPLAALHRAFAVLVLGFASGLPLALTGLAMQAWLTMDGLDFAAIGFLTLIGIPYTFKFLWAPLMDRVDLPLLGRRRGWIVFTQALLALALFVLADISPKVALPLFAALGVGVAFVSASQDIVVDAYRVDLLPARERGIGASLAVMGYRLAMILSGGVALIWTDSVDGIGMTWPAVYRLMAAIMAGLAVFSALALPRLAQPPARVRDASRGPIRQDLVGFLAVLVAVGVGVWLTQRFGGAIAGWLLSPWFGDAVAKGSLQAKWIDLLALLLGLAVTLPLAGFAARRARFETLLSGLESYFSQPRAWSFLGFIVFYKLTDAFQLSLLTPFLLKGMAFGPAEVGVVNKLIGLLLTVFGALLGGLIMLRLRLVWSLLLFGLLQMSSSLAFWWLAVHGKGQLPGLTIPAFDFGFVKLVHPTLVDGGLLMAVASENLASGMGTAAFLAFLMSLTNQRFSATQFALLSAFQSVGRVWIGPLAGVLAEAIGWPAFFLVAIAMGVPSLVWLKALWKPIDALDARR</sequence>
<dbReference type="GO" id="GO:0035348">
    <property type="term" value="P:acetyl-CoA transmembrane transport"/>
    <property type="evidence" value="ECO:0007669"/>
    <property type="project" value="InterPro"/>
</dbReference>
<comment type="caution">
    <text evidence="7">The sequence shown here is derived from an EMBL/GenBank/DDBJ whole genome shotgun (WGS) entry which is preliminary data.</text>
</comment>
<evidence type="ECO:0000313" key="7">
    <source>
        <dbReference type="EMBL" id="MCK9688721.1"/>
    </source>
</evidence>
<comment type="subcellular location">
    <subcellularLocation>
        <location evidence="1">Membrane</location>
        <topology evidence="1">Multi-pass membrane protein</topology>
    </subcellularLocation>
</comment>
<dbReference type="Pfam" id="PF13000">
    <property type="entry name" value="Acatn"/>
    <property type="match status" value="1"/>
</dbReference>
<keyword evidence="2" id="KW-0813">Transport</keyword>
<dbReference type="InterPro" id="IPR024371">
    <property type="entry name" value="AcetylCoA_trans_1-like"/>
</dbReference>
<accession>A0A9X1YMJ5</accession>